<dbReference type="Gene3D" id="3.15.10.10">
    <property type="entry name" value="Bactericidal permeability-increasing protein, domain 1"/>
    <property type="match status" value="1"/>
</dbReference>
<dbReference type="InterPro" id="IPR045897">
    <property type="entry name" value="BPI/LBP_pln"/>
</dbReference>
<dbReference type="PANTHER" id="PTHR46801">
    <property type="entry name" value="OS06G0309200 PROTEIN"/>
    <property type="match status" value="1"/>
</dbReference>
<dbReference type="GO" id="GO:0010468">
    <property type="term" value="P:regulation of gene expression"/>
    <property type="evidence" value="ECO:0007669"/>
    <property type="project" value="EnsemblPlants"/>
</dbReference>
<evidence type="ECO:0000313" key="2">
    <source>
        <dbReference type="EnsemblPlants" id="AUR62017564-RA:cds"/>
    </source>
</evidence>
<dbReference type="OMA" id="AVTMLFH"/>
<dbReference type="Pfam" id="PF01273">
    <property type="entry name" value="LBP_BPI_CETP"/>
    <property type="match status" value="1"/>
</dbReference>
<dbReference type="GO" id="GO:0001530">
    <property type="term" value="F:lipopolysaccharide binding"/>
    <property type="evidence" value="ECO:0007669"/>
    <property type="project" value="EnsemblPlants"/>
</dbReference>
<dbReference type="SMART" id="SM00329">
    <property type="entry name" value="BPI2"/>
    <property type="match status" value="1"/>
</dbReference>
<organism evidence="2 3">
    <name type="scientific">Chenopodium quinoa</name>
    <name type="common">Quinoa</name>
    <dbReference type="NCBI Taxonomy" id="63459"/>
    <lineage>
        <taxon>Eukaryota</taxon>
        <taxon>Viridiplantae</taxon>
        <taxon>Streptophyta</taxon>
        <taxon>Embryophyta</taxon>
        <taxon>Tracheophyta</taxon>
        <taxon>Spermatophyta</taxon>
        <taxon>Magnoliopsida</taxon>
        <taxon>eudicotyledons</taxon>
        <taxon>Gunneridae</taxon>
        <taxon>Pentapetalae</taxon>
        <taxon>Caryophyllales</taxon>
        <taxon>Chenopodiaceae</taxon>
        <taxon>Chenopodioideae</taxon>
        <taxon>Atripliceae</taxon>
        <taxon>Chenopodium</taxon>
    </lineage>
</organism>
<dbReference type="InterPro" id="IPR001124">
    <property type="entry name" value="Lipid-bd_serum_glycop_C"/>
</dbReference>
<proteinExistence type="predicted"/>
<reference evidence="2" key="1">
    <citation type="journal article" date="2017" name="Nature">
        <title>The genome of Chenopodium quinoa.</title>
        <authorList>
            <person name="Jarvis D.E."/>
            <person name="Ho Y.S."/>
            <person name="Lightfoot D.J."/>
            <person name="Schmoeckel S.M."/>
            <person name="Li B."/>
            <person name="Borm T.J.A."/>
            <person name="Ohyanagi H."/>
            <person name="Mineta K."/>
            <person name="Michell C.T."/>
            <person name="Saber N."/>
            <person name="Kharbatia N.M."/>
            <person name="Rupper R.R."/>
            <person name="Sharp A.R."/>
            <person name="Dally N."/>
            <person name="Boughton B.A."/>
            <person name="Woo Y.H."/>
            <person name="Gao G."/>
            <person name="Schijlen E.G.W.M."/>
            <person name="Guo X."/>
            <person name="Momin A.A."/>
            <person name="Negrao S."/>
            <person name="Al-Babili S."/>
            <person name="Gehring C."/>
            <person name="Roessner U."/>
            <person name="Jung C."/>
            <person name="Murphy K."/>
            <person name="Arold S.T."/>
            <person name="Gojobori T."/>
            <person name="van der Linden C.G."/>
            <person name="van Loo E.N."/>
            <person name="Jellen E.N."/>
            <person name="Maughan P.J."/>
            <person name="Tester M."/>
        </authorList>
    </citation>
    <scope>NUCLEOTIDE SEQUENCE [LARGE SCALE GENOMIC DNA]</scope>
    <source>
        <strain evidence="2">cv. PI 614886</strain>
    </source>
</reference>
<name>A0A803LRI5_CHEQI</name>
<gene>
    <name evidence="2" type="primary">LOC110701937</name>
</gene>
<dbReference type="GO" id="GO:1903409">
    <property type="term" value="P:reactive oxygen species biosynthetic process"/>
    <property type="evidence" value="ECO:0007669"/>
    <property type="project" value="EnsemblPlants"/>
</dbReference>
<evidence type="ECO:0000313" key="3">
    <source>
        <dbReference type="Proteomes" id="UP000596660"/>
    </source>
</evidence>
<dbReference type="InterPro" id="IPR017943">
    <property type="entry name" value="Bactericidal_perm-incr_a/b_dom"/>
</dbReference>
<keyword evidence="3" id="KW-1185">Reference proteome</keyword>
<dbReference type="PANTHER" id="PTHR46801:SF2">
    <property type="entry name" value="LIPOPOLYSACCHARIDE-BINDING PROTEIN"/>
    <property type="match status" value="1"/>
</dbReference>
<dbReference type="AlphaFoldDB" id="A0A803LRI5"/>
<dbReference type="Pfam" id="PF02886">
    <property type="entry name" value="LBP_BPI_CETP_C"/>
    <property type="match status" value="1"/>
</dbReference>
<dbReference type="Gramene" id="AUR62017564-RA">
    <property type="protein sequence ID" value="AUR62017564-RA:cds"/>
    <property type="gene ID" value="AUR62017564"/>
</dbReference>
<dbReference type="InterPro" id="IPR017942">
    <property type="entry name" value="Lipid-bd_serum_glycop_N"/>
</dbReference>
<sequence>MMGKKEDQFSDHGFASIQVEGMQVGLTFYLEIQEGRLKLSPVECGCFVEDLSIKLDGGASWLYQGLVDVFAGQIESAVEEAITKNLNEAILKLALSLESLPKQIPVDDVASLNVTFVNDLLLSNSSIGFEINGLFTRRDQTLEYKYKDHLFHKEGSFSPTDQKWKSNFYEEHVQALSCRDSSRMVGISIDEAIFHSASNLYFEAGYLKWIVDKIPDQALLNTAGWRFIIPQLYKKYPKDDMNLNVSFVSPPIVRISPQNIDIIANVDLIIDVLEGGQVIPVACILLEIHASGFVRIRGNDLGGKVKVDDFKMALKWSKIGNLKMFLIQPVIRTVVETVFVPYANARLWKGFTLPMFHGFTLEKAITNYLDSSLVVCSDVAYSESDDHVRL</sequence>
<dbReference type="SUPFAM" id="SSF55394">
    <property type="entry name" value="Bactericidal permeability-increasing protein, BPI"/>
    <property type="match status" value="2"/>
</dbReference>
<feature type="domain" description="Lipid-binding serum glycoprotein C-terminal" evidence="1">
    <location>
        <begin position="179"/>
        <end position="377"/>
    </location>
</feature>
<dbReference type="Proteomes" id="UP000596660">
    <property type="component" value="Unplaced"/>
</dbReference>
<evidence type="ECO:0000259" key="1">
    <source>
        <dbReference type="SMART" id="SM00329"/>
    </source>
</evidence>
<dbReference type="EnsemblPlants" id="AUR62017564-RA">
    <property type="protein sequence ID" value="AUR62017564-RA:cds"/>
    <property type="gene ID" value="AUR62017564"/>
</dbReference>
<protein>
    <recommendedName>
        <fullName evidence="1">Lipid-binding serum glycoprotein C-terminal domain-containing protein</fullName>
    </recommendedName>
</protein>
<accession>A0A803LRI5</accession>
<dbReference type="Gene3D" id="3.15.20.10">
    <property type="entry name" value="Bactericidal permeability-increasing protein, domain 2"/>
    <property type="match status" value="1"/>
</dbReference>
<reference evidence="2" key="2">
    <citation type="submission" date="2021-03" db="UniProtKB">
        <authorList>
            <consortium name="EnsemblPlants"/>
        </authorList>
    </citation>
    <scope>IDENTIFICATION</scope>
</reference>